<evidence type="ECO:0000313" key="1">
    <source>
        <dbReference type="EMBL" id="CAG2203891.1"/>
    </source>
</evidence>
<evidence type="ECO:0000313" key="2">
    <source>
        <dbReference type="Proteomes" id="UP000683360"/>
    </source>
</evidence>
<comment type="caution">
    <text evidence="1">The sequence shown here is derived from an EMBL/GenBank/DDBJ whole genome shotgun (WGS) entry which is preliminary data.</text>
</comment>
<dbReference type="OrthoDB" id="10411984at2759"/>
<keyword evidence="2" id="KW-1185">Reference proteome</keyword>
<organism evidence="1 2">
    <name type="scientific">Mytilus edulis</name>
    <name type="common">Blue mussel</name>
    <dbReference type="NCBI Taxonomy" id="6550"/>
    <lineage>
        <taxon>Eukaryota</taxon>
        <taxon>Metazoa</taxon>
        <taxon>Spiralia</taxon>
        <taxon>Lophotrochozoa</taxon>
        <taxon>Mollusca</taxon>
        <taxon>Bivalvia</taxon>
        <taxon>Autobranchia</taxon>
        <taxon>Pteriomorphia</taxon>
        <taxon>Mytilida</taxon>
        <taxon>Mytiloidea</taxon>
        <taxon>Mytilidae</taxon>
        <taxon>Mytilinae</taxon>
        <taxon>Mytilus</taxon>
    </lineage>
</organism>
<dbReference type="AlphaFoldDB" id="A0A8S3RFN6"/>
<dbReference type="Proteomes" id="UP000683360">
    <property type="component" value="Unassembled WGS sequence"/>
</dbReference>
<reference evidence="1" key="1">
    <citation type="submission" date="2021-03" db="EMBL/GenBank/DDBJ databases">
        <authorList>
            <person name="Bekaert M."/>
        </authorList>
    </citation>
    <scope>NUCLEOTIDE SEQUENCE</scope>
</reference>
<name>A0A8S3RFN6_MYTED</name>
<accession>A0A8S3RFN6</accession>
<proteinExistence type="predicted"/>
<gene>
    <name evidence="1" type="ORF">MEDL_18326</name>
</gene>
<dbReference type="EMBL" id="CAJPWZ010000931">
    <property type="protein sequence ID" value="CAG2203891.1"/>
    <property type="molecule type" value="Genomic_DNA"/>
</dbReference>
<protein>
    <submittedName>
        <fullName evidence="1">Uncharacterized protein</fullName>
    </submittedName>
</protein>
<sequence length="180" mass="20135">MKAEFSTTRKGTNLDIDYECNRKYGCTFDSDAFEGALLFCQCHSHDSNAFETTTEDNHYASIRVSAVVDNNRPSAMQTHSIQLLRQTISNQQEGNHTSTRSNLNIYSVATPLHNTSSLDGEVLITSCVNPEKVVTKLIDPSQENEEVAHLENEGVIQCENYSFLVTIEESFNELNKDSSC</sequence>